<gene>
    <name evidence="2" type="primary">nylB</name>
    <name evidence="2" type="ORF">R28058_12201</name>
</gene>
<dbReference type="RefSeq" id="WP_055341803.1">
    <property type="nucleotide sequence ID" value="NZ_CDNI01000003.1"/>
</dbReference>
<dbReference type="PANTHER" id="PTHR43283">
    <property type="entry name" value="BETA-LACTAMASE-RELATED"/>
    <property type="match status" value="1"/>
</dbReference>
<evidence type="ECO:0000313" key="2">
    <source>
        <dbReference type="EMBL" id="CEQ03487.1"/>
    </source>
</evidence>
<accession>A0A0C7G6V4</accession>
<dbReference type="Pfam" id="PF00144">
    <property type="entry name" value="Beta-lactamase"/>
    <property type="match status" value="1"/>
</dbReference>
<protein>
    <submittedName>
        <fullName evidence="2">Beta-lactamase</fullName>
        <ecNumber evidence="2">3.5.1.46</ecNumber>
    </submittedName>
</protein>
<dbReference type="AlphaFoldDB" id="A0A0C7G6V4"/>
<reference evidence="3" key="1">
    <citation type="submission" date="2015-01" db="EMBL/GenBank/DDBJ databases">
        <authorList>
            <person name="Aslett M.A."/>
            <person name="De Silva N."/>
        </authorList>
    </citation>
    <scope>NUCLEOTIDE SEQUENCE [LARGE SCALE GENOMIC DNA]</scope>
    <source>
        <strain evidence="3">R28058</strain>
    </source>
</reference>
<name>A0A0C7G6V4_PARSO</name>
<dbReference type="EMBL" id="CEKZ01000003">
    <property type="protein sequence ID" value="CEQ03487.1"/>
    <property type="molecule type" value="Genomic_DNA"/>
</dbReference>
<feature type="domain" description="Beta-lactamase-related" evidence="1">
    <location>
        <begin position="80"/>
        <end position="354"/>
    </location>
</feature>
<dbReference type="GO" id="GO:0019875">
    <property type="term" value="F:6-aminohexanoate-dimer hydrolase activity"/>
    <property type="evidence" value="ECO:0007669"/>
    <property type="project" value="UniProtKB-EC"/>
</dbReference>
<evidence type="ECO:0000259" key="1">
    <source>
        <dbReference type="Pfam" id="PF00144"/>
    </source>
</evidence>
<keyword evidence="2" id="KW-0378">Hydrolase</keyword>
<dbReference type="OrthoDB" id="9773047at2"/>
<organism evidence="2 3">
    <name type="scientific">Paraclostridium sordellii</name>
    <name type="common">Clostridium sordellii</name>
    <dbReference type="NCBI Taxonomy" id="1505"/>
    <lineage>
        <taxon>Bacteria</taxon>
        <taxon>Bacillati</taxon>
        <taxon>Bacillota</taxon>
        <taxon>Clostridia</taxon>
        <taxon>Peptostreptococcales</taxon>
        <taxon>Peptostreptococcaceae</taxon>
        <taxon>Paraclostridium</taxon>
    </lineage>
</organism>
<dbReference type="Proteomes" id="UP000049127">
    <property type="component" value="Unassembled WGS sequence"/>
</dbReference>
<dbReference type="InterPro" id="IPR001466">
    <property type="entry name" value="Beta-lactam-related"/>
</dbReference>
<dbReference type="Gene3D" id="3.40.710.10">
    <property type="entry name" value="DD-peptidase/beta-lactamase superfamily"/>
    <property type="match status" value="1"/>
</dbReference>
<dbReference type="InterPro" id="IPR012338">
    <property type="entry name" value="Beta-lactam/transpept-like"/>
</dbReference>
<evidence type="ECO:0000313" key="3">
    <source>
        <dbReference type="Proteomes" id="UP000049127"/>
    </source>
</evidence>
<dbReference type="InterPro" id="IPR050789">
    <property type="entry name" value="Diverse_Enzym_Activities"/>
</dbReference>
<dbReference type="PANTHER" id="PTHR43283:SF14">
    <property type="entry name" value="BLL8153 PROTEIN"/>
    <property type="match status" value="1"/>
</dbReference>
<dbReference type="SUPFAM" id="SSF56601">
    <property type="entry name" value="beta-lactamase/transpeptidase-like"/>
    <property type="match status" value="1"/>
</dbReference>
<sequence length="376" mass="42869">MINILPKKLKLLYNSLVAFKEDNLANSFQTMYKIQPSKKISKGSEVFYFEKELQPLPNNFQFKEEKLSTDKFIEETNTTGLIVIHDDKIKYENYFLGANENTLLSSNSVCKSFVSSLLGIAISEGYISSVNDPIGKYVPELKDTELEKISIKDCLQMSSGIDFDEDTDMSKMSISMLLGKPAIKYISKLKTNTKPGKVRKYSSINTEIIGEVITNATGYSLSEYLEEKIWKRIGLEKDAYWTLSNNKELAMGGLSISLRDYARFARLYINNGKYNNEQIIPSNWIKDSIYTSEHHLKPGSNNDSYSDFGYGYKWWVPKGKDGEFMAIGIYSQWIYINPNRNVIIVKTSAHPGFMDTDHELKTVELFRSIVDSVSSI</sequence>
<dbReference type="EC" id="3.5.1.46" evidence="2"/>
<proteinExistence type="predicted"/>